<comment type="catalytic activity">
    <reaction evidence="9">
        <text>glycyl-[protein] + reduced [flavodoxin] + S-adenosyl-L-methionine = glycin-2-yl radical-[protein] + semiquinone [flavodoxin] + 5'-deoxyadenosine + L-methionine + H(+)</text>
        <dbReference type="Rhea" id="RHEA:61976"/>
        <dbReference type="Rhea" id="RHEA-COMP:10622"/>
        <dbReference type="Rhea" id="RHEA-COMP:14480"/>
        <dbReference type="Rhea" id="RHEA-COMP:15993"/>
        <dbReference type="Rhea" id="RHEA-COMP:15994"/>
        <dbReference type="ChEBI" id="CHEBI:15378"/>
        <dbReference type="ChEBI" id="CHEBI:17319"/>
        <dbReference type="ChEBI" id="CHEBI:29947"/>
        <dbReference type="ChEBI" id="CHEBI:32722"/>
        <dbReference type="ChEBI" id="CHEBI:57618"/>
        <dbReference type="ChEBI" id="CHEBI:57844"/>
        <dbReference type="ChEBI" id="CHEBI:59789"/>
        <dbReference type="ChEBI" id="CHEBI:140311"/>
    </reaction>
</comment>
<evidence type="ECO:0000256" key="7">
    <source>
        <dbReference type="ARBA" id="ARBA00023004"/>
    </source>
</evidence>
<keyword evidence="7" id="KW-0408">Iron</keyword>
<evidence type="ECO:0000256" key="8">
    <source>
        <dbReference type="ARBA" id="ARBA00023014"/>
    </source>
</evidence>
<evidence type="ECO:0000256" key="2">
    <source>
        <dbReference type="ARBA" id="ARBA00009777"/>
    </source>
</evidence>
<dbReference type="GO" id="GO:0051539">
    <property type="term" value="F:4 iron, 4 sulfur cluster binding"/>
    <property type="evidence" value="ECO:0007669"/>
    <property type="project" value="UniProtKB-KW"/>
</dbReference>
<comment type="similarity">
    <text evidence="2">Belongs to the organic radical-activating enzymes family.</text>
</comment>
<dbReference type="PROSITE" id="PS51379">
    <property type="entry name" value="4FE4S_FER_2"/>
    <property type="match status" value="2"/>
</dbReference>
<dbReference type="InterPro" id="IPR040074">
    <property type="entry name" value="BssD/PflA/YjjW"/>
</dbReference>
<evidence type="ECO:0000256" key="5">
    <source>
        <dbReference type="ARBA" id="ARBA00022723"/>
    </source>
</evidence>
<dbReference type="GO" id="GO:0046872">
    <property type="term" value="F:metal ion binding"/>
    <property type="evidence" value="ECO:0007669"/>
    <property type="project" value="UniProtKB-KW"/>
</dbReference>
<dbReference type="SFLD" id="SFLDG01118">
    <property type="entry name" value="activating_enzymes__group_2"/>
    <property type="match status" value="1"/>
</dbReference>
<dbReference type="PROSITE" id="PS51918">
    <property type="entry name" value="RADICAL_SAM"/>
    <property type="match status" value="1"/>
</dbReference>
<dbReference type="Pfam" id="PF13353">
    <property type="entry name" value="Fer4_12"/>
    <property type="match status" value="1"/>
</dbReference>
<dbReference type="Gene3D" id="3.20.20.70">
    <property type="entry name" value="Aldolase class I"/>
    <property type="match status" value="1"/>
</dbReference>
<evidence type="ECO:0000313" key="13">
    <source>
        <dbReference type="Proteomes" id="UP000466848"/>
    </source>
</evidence>
<reference evidence="12 13" key="1">
    <citation type="submission" date="2020-02" db="EMBL/GenBank/DDBJ databases">
        <authorList>
            <person name="Kim Y.B."/>
            <person name="Roh S.W."/>
        </authorList>
    </citation>
    <scope>NUCLEOTIDE SEQUENCE [LARGE SCALE GENOMIC DNA]</scope>
    <source>
        <strain evidence="12 13">DSM 103574</strain>
    </source>
</reference>
<dbReference type="PROSITE" id="PS01087">
    <property type="entry name" value="RADICAL_ACTIVATING"/>
    <property type="match status" value="1"/>
</dbReference>
<dbReference type="InterPro" id="IPR013785">
    <property type="entry name" value="Aldolase_TIM"/>
</dbReference>
<feature type="domain" description="4Fe-4S ferredoxin-type" evidence="10">
    <location>
        <begin position="80"/>
        <end position="109"/>
    </location>
</feature>
<proteinExistence type="inferred from homology"/>
<dbReference type="InterPro" id="IPR007197">
    <property type="entry name" value="rSAM"/>
</dbReference>
<evidence type="ECO:0000259" key="10">
    <source>
        <dbReference type="PROSITE" id="PS51379"/>
    </source>
</evidence>
<dbReference type="InterPro" id="IPR058240">
    <property type="entry name" value="rSAM_sf"/>
</dbReference>
<dbReference type="PANTHER" id="PTHR30352">
    <property type="entry name" value="PYRUVATE FORMATE-LYASE-ACTIVATING ENZYME"/>
    <property type="match status" value="1"/>
</dbReference>
<dbReference type="NCBIfam" id="TIGR02494">
    <property type="entry name" value="PFLE_PFLC"/>
    <property type="match status" value="1"/>
</dbReference>
<evidence type="ECO:0000256" key="9">
    <source>
        <dbReference type="ARBA" id="ARBA00047365"/>
    </source>
</evidence>
<dbReference type="SFLD" id="SFLDS00029">
    <property type="entry name" value="Radical_SAM"/>
    <property type="match status" value="1"/>
</dbReference>
<keyword evidence="13" id="KW-1185">Reference proteome</keyword>
<dbReference type="AlphaFoldDB" id="A0A858BR76"/>
<dbReference type="Pfam" id="PF04055">
    <property type="entry name" value="Radical_SAM"/>
    <property type="match status" value="1"/>
</dbReference>
<feature type="domain" description="Radical SAM core" evidence="11">
    <location>
        <begin position="18"/>
        <end position="300"/>
    </location>
</feature>
<evidence type="ECO:0000256" key="4">
    <source>
        <dbReference type="ARBA" id="ARBA00022691"/>
    </source>
</evidence>
<dbReference type="EMBL" id="CP048649">
    <property type="protein sequence ID" value="QIB68027.1"/>
    <property type="molecule type" value="Genomic_DNA"/>
</dbReference>
<dbReference type="SFLD" id="SFLDG01066">
    <property type="entry name" value="organic_radical-activating_enz"/>
    <property type="match status" value="1"/>
</dbReference>
<evidence type="ECO:0000256" key="3">
    <source>
        <dbReference type="ARBA" id="ARBA00022485"/>
    </source>
</evidence>
<dbReference type="InterPro" id="IPR012839">
    <property type="entry name" value="Organic_radical_activase"/>
</dbReference>
<keyword evidence="3" id="KW-0004">4Fe-4S</keyword>
<dbReference type="PANTHER" id="PTHR30352:SF4">
    <property type="entry name" value="PYRUVATE FORMATE-LYASE 2-ACTIVATING ENZYME"/>
    <property type="match status" value="1"/>
</dbReference>
<dbReference type="GO" id="GO:0016491">
    <property type="term" value="F:oxidoreductase activity"/>
    <property type="evidence" value="ECO:0007669"/>
    <property type="project" value="UniProtKB-KW"/>
</dbReference>
<dbReference type="PROSITE" id="PS00198">
    <property type="entry name" value="4FE4S_FER_1"/>
    <property type="match status" value="1"/>
</dbReference>
<dbReference type="InterPro" id="IPR034457">
    <property type="entry name" value="Organic_radical-activating"/>
</dbReference>
<keyword evidence="8" id="KW-0411">Iron-sulfur</keyword>
<organism evidence="12 13">
    <name type="scientific">Aminipila butyrica</name>
    <dbReference type="NCBI Taxonomy" id="433296"/>
    <lineage>
        <taxon>Bacteria</taxon>
        <taxon>Bacillati</taxon>
        <taxon>Bacillota</taxon>
        <taxon>Clostridia</taxon>
        <taxon>Peptostreptococcales</taxon>
        <taxon>Anaerovoracaceae</taxon>
        <taxon>Aminipila</taxon>
    </lineage>
</organism>
<dbReference type="PIRSF" id="PIRSF000371">
    <property type="entry name" value="PFL_act_enz"/>
    <property type="match status" value="1"/>
</dbReference>
<dbReference type="InterPro" id="IPR017896">
    <property type="entry name" value="4Fe4S_Fe-S-bd"/>
</dbReference>
<accession>A0A858BR76</accession>
<dbReference type="Gene3D" id="3.30.70.20">
    <property type="match status" value="1"/>
</dbReference>
<sequence length="300" mass="34166">MMKPDNTYVFNIQHYSLHDGPGIRTVVFLKGCPLRCRWCCNPESQKYNREISYVDSKCIGLKDCGLCKNICEEGAISFKEKAVIDRVKCKDCLKCAAVCPSKAIRTEGEAYSVLQIIDLIERHAAFYSHGDGGLTVSGGEPLTQPDFLIPLLKEAKRRRINTAMETCGYGEYETLFEAAKYLDTVLFDIKSMNTEKHKEYTGYGNEKILENFQRLCNDYPTLNKIVRTPVIPGFNDSEEDMEAILRFIENKPSVSYEPLKYHSFGRGKYKALGRVYPMGDSKLEDSLFEELKNLRKPALL</sequence>
<feature type="domain" description="4Fe-4S ferredoxin-type" evidence="10">
    <location>
        <begin position="49"/>
        <end position="79"/>
    </location>
</feature>
<keyword evidence="6" id="KW-0560">Oxidoreductase</keyword>
<keyword evidence="4" id="KW-0949">S-adenosyl-L-methionine</keyword>
<dbReference type="CDD" id="cd01335">
    <property type="entry name" value="Radical_SAM"/>
    <property type="match status" value="1"/>
</dbReference>
<dbReference type="SUPFAM" id="SSF102114">
    <property type="entry name" value="Radical SAM enzymes"/>
    <property type="match status" value="1"/>
</dbReference>
<gene>
    <name evidence="12" type="ORF">Ami103574_01310</name>
</gene>
<protein>
    <submittedName>
        <fullName evidence="12">Glycyl-radical enzyme activating protein</fullName>
    </submittedName>
</protein>
<evidence type="ECO:0000256" key="1">
    <source>
        <dbReference type="ARBA" id="ARBA00001966"/>
    </source>
</evidence>
<evidence type="ECO:0000313" key="12">
    <source>
        <dbReference type="EMBL" id="QIB68027.1"/>
    </source>
</evidence>
<dbReference type="Proteomes" id="UP000466848">
    <property type="component" value="Chromosome"/>
</dbReference>
<dbReference type="KEGG" id="abut:Ami103574_01310"/>
<keyword evidence="5" id="KW-0479">Metal-binding</keyword>
<evidence type="ECO:0000259" key="11">
    <source>
        <dbReference type="PROSITE" id="PS51918"/>
    </source>
</evidence>
<name>A0A858BR76_9FIRM</name>
<comment type="cofactor">
    <cofactor evidence="1">
        <name>[4Fe-4S] cluster</name>
        <dbReference type="ChEBI" id="CHEBI:49883"/>
    </cofactor>
</comment>
<dbReference type="InterPro" id="IPR001989">
    <property type="entry name" value="Radical_activat_CS"/>
</dbReference>
<dbReference type="SUPFAM" id="SSF54862">
    <property type="entry name" value="4Fe-4S ferredoxins"/>
    <property type="match status" value="1"/>
</dbReference>
<dbReference type="RefSeq" id="WP_163064947.1">
    <property type="nucleotide sequence ID" value="NZ_CP048649.1"/>
</dbReference>
<evidence type="ECO:0000256" key="6">
    <source>
        <dbReference type="ARBA" id="ARBA00023002"/>
    </source>
</evidence>
<dbReference type="InterPro" id="IPR017900">
    <property type="entry name" value="4Fe4S_Fe_S_CS"/>
</dbReference>